<dbReference type="EMBL" id="WIGN01000132">
    <property type="protein sequence ID" value="KAF6807681.1"/>
    <property type="molecule type" value="Genomic_DNA"/>
</dbReference>
<evidence type="ECO:0000313" key="2">
    <source>
        <dbReference type="Proteomes" id="UP000652219"/>
    </source>
</evidence>
<name>A0A8H6J7Z3_9PEZI</name>
<organism evidence="1 2">
    <name type="scientific">Colletotrichum sojae</name>
    <dbReference type="NCBI Taxonomy" id="2175907"/>
    <lineage>
        <taxon>Eukaryota</taxon>
        <taxon>Fungi</taxon>
        <taxon>Dikarya</taxon>
        <taxon>Ascomycota</taxon>
        <taxon>Pezizomycotina</taxon>
        <taxon>Sordariomycetes</taxon>
        <taxon>Hypocreomycetidae</taxon>
        <taxon>Glomerellales</taxon>
        <taxon>Glomerellaceae</taxon>
        <taxon>Colletotrichum</taxon>
        <taxon>Colletotrichum orchidearum species complex</taxon>
    </lineage>
</organism>
<protein>
    <submittedName>
        <fullName evidence="1">Uncharacterized protein</fullName>
    </submittedName>
</protein>
<proteinExistence type="predicted"/>
<comment type="caution">
    <text evidence="1">The sequence shown here is derived from an EMBL/GenBank/DDBJ whole genome shotgun (WGS) entry which is preliminary data.</text>
</comment>
<keyword evidence="2" id="KW-1185">Reference proteome</keyword>
<gene>
    <name evidence="1" type="ORF">CSOJ01_08045</name>
</gene>
<reference evidence="1 2" key="1">
    <citation type="journal article" date="2020" name="Phytopathology">
        <title>Genome Sequence Resources of Colletotrichum truncatum, C. plurivorum, C. musicola, and C. sojae: Four Species Pathogenic to Soybean (Glycine max).</title>
        <authorList>
            <person name="Rogerio F."/>
            <person name="Boufleur T.R."/>
            <person name="Ciampi-Guillardi M."/>
            <person name="Sukno S.A."/>
            <person name="Thon M.R."/>
            <person name="Massola Junior N.S."/>
            <person name="Baroncelli R."/>
        </authorList>
    </citation>
    <scope>NUCLEOTIDE SEQUENCE [LARGE SCALE GENOMIC DNA]</scope>
    <source>
        <strain evidence="1 2">LFN0009</strain>
    </source>
</reference>
<evidence type="ECO:0000313" key="1">
    <source>
        <dbReference type="EMBL" id="KAF6807681.1"/>
    </source>
</evidence>
<dbReference type="Proteomes" id="UP000652219">
    <property type="component" value="Unassembled WGS sequence"/>
</dbReference>
<dbReference type="AlphaFoldDB" id="A0A8H6J7Z3"/>
<sequence>MTRRAVLTPRIRIAVLPPLPKPSATLSYLIPGPNVRTWSVDTSKGASWPYISLPLPTASSIRRGLSLPFPVELYFQGLPHGPGISPAQYSWWRQGGKLVGHQAMDPRGSRSRPRGLLRETHVVSARAGAVVCSLENGLRLRFHFRGLCRGGRRPEIIRVTPFAIRDTARIDGRRSPAWKRWIVRLLLPLDGFGVSEPIRNAVAPSALCSISSSIFASLALAKDAARALPTAEVPRNRRPRCLDLTRAVLNGTHAITGSVGNAVLKARSLGIDLVSKYRAFRRFLELVPMEPGTVAIFLHHLFNWLDAYDRNHYLMLPRQARQGLECQGLEEWLLLAKQPTLCTPSSKCICRSGRRQRGRKETWAYFDS</sequence>
<accession>A0A8H6J7Z3</accession>